<keyword evidence="3" id="KW-0804">Transcription</keyword>
<evidence type="ECO:0000313" key="5">
    <source>
        <dbReference type="EMBL" id="GAA2207619.1"/>
    </source>
</evidence>
<dbReference type="Pfam" id="PF12833">
    <property type="entry name" value="HTH_18"/>
    <property type="match status" value="1"/>
</dbReference>
<evidence type="ECO:0000313" key="6">
    <source>
        <dbReference type="Proteomes" id="UP001499843"/>
    </source>
</evidence>
<dbReference type="SUPFAM" id="SSF46689">
    <property type="entry name" value="Homeodomain-like"/>
    <property type="match status" value="2"/>
</dbReference>
<sequence length="307" mass="32962">MDPLTDVLALAQVRGTVAATVHAGDDWGLALDDVPGAAFHAITAGAAWLGAGDAEPRRLLPGDVVLLPTGSRHFLASDPGQRREPFDHAAARQALKAGGRLDVGAGHRRTRILCASYRQDPAVTTPLLGLLPPLVHLPADPAGRLDSLVRLLAYEIEQPRPGAEAVLDRLVDIVLVHVIRAWLDGPGAADLTASWLSALHDPVIATVLAAMHADPARDWTLDDLARCAAVSRATLARRFPRLVGETPRGYLTRWRMDLAARRLRTTADPIGPVARSVGYTSEYAFNRAFTRLRGITPGRYRQEAGPG</sequence>
<dbReference type="SMART" id="SM00342">
    <property type="entry name" value="HTH_ARAC"/>
    <property type="match status" value="1"/>
</dbReference>
<evidence type="ECO:0000256" key="2">
    <source>
        <dbReference type="ARBA" id="ARBA00023125"/>
    </source>
</evidence>
<proteinExistence type="predicted"/>
<reference evidence="5 6" key="1">
    <citation type="journal article" date="2019" name="Int. J. Syst. Evol. Microbiol.">
        <title>The Global Catalogue of Microorganisms (GCM) 10K type strain sequencing project: providing services to taxonomists for standard genome sequencing and annotation.</title>
        <authorList>
            <consortium name="The Broad Institute Genomics Platform"/>
            <consortium name="The Broad Institute Genome Sequencing Center for Infectious Disease"/>
            <person name="Wu L."/>
            <person name="Ma J."/>
        </authorList>
    </citation>
    <scope>NUCLEOTIDE SEQUENCE [LARGE SCALE GENOMIC DNA]</scope>
    <source>
        <strain evidence="5 6">JCM 16114</strain>
    </source>
</reference>
<feature type="domain" description="HTH araC/xylS-type" evidence="4">
    <location>
        <begin position="205"/>
        <end position="303"/>
    </location>
</feature>
<comment type="caution">
    <text evidence="5">The sequence shown here is derived from an EMBL/GenBank/DDBJ whole genome shotgun (WGS) entry which is preliminary data.</text>
</comment>
<keyword evidence="2" id="KW-0238">DNA-binding</keyword>
<dbReference type="InterPro" id="IPR018060">
    <property type="entry name" value="HTH_AraC"/>
</dbReference>
<accession>A0ABN3CE54</accession>
<evidence type="ECO:0000256" key="1">
    <source>
        <dbReference type="ARBA" id="ARBA00023015"/>
    </source>
</evidence>
<dbReference type="Pfam" id="PF12852">
    <property type="entry name" value="Cupin_6"/>
    <property type="match status" value="1"/>
</dbReference>
<name>A0ABN3CE54_9ACTN</name>
<gene>
    <name evidence="5" type="ORF">GCM10009850_030770</name>
</gene>
<dbReference type="RefSeq" id="WP_344474979.1">
    <property type="nucleotide sequence ID" value="NZ_BAAAQX010000006.1"/>
</dbReference>
<dbReference type="PROSITE" id="PS01124">
    <property type="entry name" value="HTH_ARAC_FAMILY_2"/>
    <property type="match status" value="1"/>
</dbReference>
<dbReference type="PANTHER" id="PTHR46796">
    <property type="entry name" value="HTH-TYPE TRANSCRIPTIONAL ACTIVATOR RHAS-RELATED"/>
    <property type="match status" value="1"/>
</dbReference>
<dbReference type="Gene3D" id="1.10.10.60">
    <property type="entry name" value="Homeodomain-like"/>
    <property type="match status" value="2"/>
</dbReference>
<keyword evidence="6" id="KW-1185">Reference proteome</keyword>
<protein>
    <submittedName>
        <fullName evidence="5">AraC family transcriptional regulator</fullName>
    </submittedName>
</protein>
<keyword evidence="1" id="KW-0805">Transcription regulation</keyword>
<organism evidence="5 6">
    <name type="scientific">Nonomuraea monospora</name>
    <dbReference type="NCBI Taxonomy" id="568818"/>
    <lineage>
        <taxon>Bacteria</taxon>
        <taxon>Bacillati</taxon>
        <taxon>Actinomycetota</taxon>
        <taxon>Actinomycetes</taxon>
        <taxon>Streptosporangiales</taxon>
        <taxon>Streptosporangiaceae</taxon>
        <taxon>Nonomuraea</taxon>
    </lineage>
</organism>
<dbReference type="InterPro" id="IPR050204">
    <property type="entry name" value="AraC_XylS_family_regulators"/>
</dbReference>
<evidence type="ECO:0000256" key="3">
    <source>
        <dbReference type="ARBA" id="ARBA00023163"/>
    </source>
</evidence>
<dbReference type="Proteomes" id="UP001499843">
    <property type="component" value="Unassembled WGS sequence"/>
</dbReference>
<evidence type="ECO:0000259" key="4">
    <source>
        <dbReference type="PROSITE" id="PS01124"/>
    </source>
</evidence>
<dbReference type="PANTHER" id="PTHR46796:SF7">
    <property type="entry name" value="ARAC FAMILY TRANSCRIPTIONAL REGULATOR"/>
    <property type="match status" value="1"/>
</dbReference>
<dbReference type="EMBL" id="BAAAQX010000006">
    <property type="protein sequence ID" value="GAA2207619.1"/>
    <property type="molecule type" value="Genomic_DNA"/>
</dbReference>
<dbReference type="InterPro" id="IPR009057">
    <property type="entry name" value="Homeodomain-like_sf"/>
</dbReference>
<dbReference type="InterPro" id="IPR032783">
    <property type="entry name" value="AraC_lig"/>
</dbReference>